<reference evidence="3" key="2">
    <citation type="submission" date="2025-08" db="UniProtKB">
        <authorList>
            <consortium name="Ensembl"/>
        </authorList>
    </citation>
    <scope>IDENTIFICATION</scope>
</reference>
<protein>
    <submittedName>
        <fullName evidence="3">Si:ch211-210c8.7</fullName>
    </submittedName>
</protein>
<feature type="chain" id="PRO_5034534153" evidence="2">
    <location>
        <begin position="19"/>
        <end position="82"/>
    </location>
</feature>
<evidence type="ECO:0000313" key="3">
    <source>
        <dbReference type="Ensembl" id="ENSSFOP00015034544.2"/>
    </source>
</evidence>
<keyword evidence="4" id="KW-1185">Reference proteome</keyword>
<evidence type="ECO:0000313" key="4">
    <source>
        <dbReference type="Proteomes" id="UP000694397"/>
    </source>
</evidence>
<dbReference type="Ensembl" id="ENSSFOT00015034924.2">
    <property type="protein sequence ID" value="ENSSFOP00015034544.2"/>
    <property type="gene ID" value="ENSSFOG00015022016.2"/>
</dbReference>
<feature type="transmembrane region" description="Helical" evidence="1">
    <location>
        <begin position="26"/>
        <end position="45"/>
    </location>
</feature>
<feature type="signal peptide" evidence="2">
    <location>
        <begin position="1"/>
        <end position="18"/>
    </location>
</feature>
<reference evidence="3" key="3">
    <citation type="submission" date="2025-09" db="UniProtKB">
        <authorList>
            <consortium name="Ensembl"/>
        </authorList>
    </citation>
    <scope>IDENTIFICATION</scope>
</reference>
<keyword evidence="1" id="KW-1133">Transmembrane helix</keyword>
<dbReference type="Proteomes" id="UP000694397">
    <property type="component" value="Chromosome 19"/>
</dbReference>
<keyword evidence="1" id="KW-0812">Transmembrane</keyword>
<proteinExistence type="predicted"/>
<dbReference type="OrthoDB" id="8950815at2759"/>
<evidence type="ECO:0000256" key="1">
    <source>
        <dbReference type="SAM" id="Phobius"/>
    </source>
</evidence>
<accession>A0A8C9SCF5</accession>
<evidence type="ECO:0000256" key="2">
    <source>
        <dbReference type="SAM" id="SignalP"/>
    </source>
</evidence>
<organism evidence="3 4">
    <name type="scientific">Scleropages formosus</name>
    <name type="common">Asian bonytongue</name>
    <name type="synonym">Osteoglossum formosum</name>
    <dbReference type="NCBI Taxonomy" id="113540"/>
    <lineage>
        <taxon>Eukaryota</taxon>
        <taxon>Metazoa</taxon>
        <taxon>Chordata</taxon>
        <taxon>Craniata</taxon>
        <taxon>Vertebrata</taxon>
        <taxon>Euteleostomi</taxon>
        <taxon>Actinopterygii</taxon>
        <taxon>Neopterygii</taxon>
        <taxon>Teleostei</taxon>
        <taxon>Osteoglossocephala</taxon>
        <taxon>Osteoglossomorpha</taxon>
        <taxon>Osteoglossiformes</taxon>
        <taxon>Osteoglossidae</taxon>
        <taxon>Scleropages</taxon>
    </lineage>
</organism>
<name>A0A8C9SCF5_SCLFO</name>
<keyword evidence="1" id="KW-0472">Membrane</keyword>
<reference evidence="3 4" key="1">
    <citation type="submission" date="2019-04" db="EMBL/GenBank/DDBJ databases">
        <authorList>
            <consortium name="Wellcome Sanger Institute Data Sharing"/>
        </authorList>
    </citation>
    <scope>NUCLEOTIDE SEQUENCE [LARGE SCALE GENOMIC DNA]</scope>
</reference>
<dbReference type="GeneTree" id="ENSGT00610000087489"/>
<sequence length="82" mass="9142">LTVIFIIMVALNSFLAEGCQFFPPVVIFLIVLTLAVVGILLYRYLCQNKGNYRTTGEPVPGEDMEQAAVDAAEPLDKKEYFI</sequence>
<keyword evidence="2" id="KW-0732">Signal</keyword>
<dbReference type="AlphaFoldDB" id="A0A8C9SCF5"/>